<evidence type="ECO:0000256" key="1">
    <source>
        <dbReference type="ARBA" id="ARBA00000142"/>
    </source>
</evidence>
<dbReference type="Pfam" id="PF02390">
    <property type="entry name" value="Methyltransf_4"/>
    <property type="match status" value="1"/>
</dbReference>
<evidence type="ECO:0000256" key="6">
    <source>
        <dbReference type="ARBA" id="ARBA00022691"/>
    </source>
</evidence>
<reference evidence="8" key="1">
    <citation type="submission" date="2018-06" db="EMBL/GenBank/DDBJ databases">
        <authorList>
            <person name="Zhirakovskaya E."/>
        </authorList>
    </citation>
    <scope>NUCLEOTIDE SEQUENCE</scope>
</reference>
<evidence type="ECO:0000256" key="4">
    <source>
        <dbReference type="ARBA" id="ARBA00022603"/>
    </source>
</evidence>
<dbReference type="FunFam" id="3.40.50.150:FF:000035">
    <property type="entry name" value="tRNA (guanine-N(7)-)-methyltransferase"/>
    <property type="match status" value="1"/>
</dbReference>
<dbReference type="GO" id="GO:0008176">
    <property type="term" value="F:tRNA (guanine(46)-N7)-methyltransferase activity"/>
    <property type="evidence" value="ECO:0007669"/>
    <property type="project" value="UniProtKB-EC"/>
</dbReference>
<evidence type="ECO:0000256" key="5">
    <source>
        <dbReference type="ARBA" id="ARBA00022679"/>
    </source>
</evidence>
<dbReference type="GO" id="GO:0043527">
    <property type="term" value="C:tRNA methyltransferase complex"/>
    <property type="evidence" value="ECO:0007669"/>
    <property type="project" value="TreeGrafter"/>
</dbReference>
<gene>
    <name evidence="8" type="ORF">MNBD_GAMMA05-1945</name>
</gene>
<keyword evidence="6" id="KW-0949">S-adenosyl-L-methionine</keyword>
<dbReference type="InterPro" id="IPR003358">
    <property type="entry name" value="tRNA_(Gua-N-7)_MeTrfase_Trmb"/>
</dbReference>
<evidence type="ECO:0000313" key="8">
    <source>
        <dbReference type="EMBL" id="VAW53034.1"/>
    </source>
</evidence>
<dbReference type="InterPro" id="IPR029063">
    <property type="entry name" value="SAM-dependent_MTases_sf"/>
</dbReference>
<dbReference type="InterPro" id="IPR055361">
    <property type="entry name" value="tRNA_methyltr_TrmB_bact"/>
</dbReference>
<dbReference type="PANTHER" id="PTHR23417:SF14">
    <property type="entry name" value="PENTACOTRIPEPTIDE-REPEAT REGION OF PRORP DOMAIN-CONTAINING PROTEIN"/>
    <property type="match status" value="1"/>
</dbReference>
<dbReference type="EMBL" id="UOFE01000031">
    <property type="protein sequence ID" value="VAW53034.1"/>
    <property type="molecule type" value="Genomic_DNA"/>
</dbReference>
<dbReference type="Gene3D" id="3.40.50.150">
    <property type="entry name" value="Vaccinia Virus protein VP39"/>
    <property type="match status" value="1"/>
</dbReference>
<keyword evidence="7" id="KW-0819">tRNA processing</keyword>
<sequence length="234" mass="26952">MPTEKSQGANPEHRTIKSFVLRQGRLTQAQQNALDNLWSEYGIEYSEQLLSFTSLFDNDNEVFVEIGFGNGESLLQQAKNQPQYNFIGIEVHGPGVGHLIHLANQDNVHNIKVIRHDAVDVLKHQIADNSLKQVQLFFPDPWHKKRHHKRRIIKPEFIDQLHKKLKAGGLFHMATDWQHYAEHMLAQMDAADCFCNISGIGCYSKTKAARCETKFERRGLRLGHGVWDLIYEKQ</sequence>
<comment type="catalytic activity">
    <reaction evidence="1">
        <text>guanosine(46) in tRNA + S-adenosyl-L-methionine = N(7)-methylguanosine(46) in tRNA + S-adenosyl-L-homocysteine</text>
        <dbReference type="Rhea" id="RHEA:42708"/>
        <dbReference type="Rhea" id="RHEA-COMP:10188"/>
        <dbReference type="Rhea" id="RHEA-COMP:10189"/>
        <dbReference type="ChEBI" id="CHEBI:57856"/>
        <dbReference type="ChEBI" id="CHEBI:59789"/>
        <dbReference type="ChEBI" id="CHEBI:74269"/>
        <dbReference type="ChEBI" id="CHEBI:74480"/>
        <dbReference type="EC" id="2.1.1.33"/>
    </reaction>
</comment>
<dbReference type="SUPFAM" id="SSF53335">
    <property type="entry name" value="S-adenosyl-L-methionine-dependent methyltransferases"/>
    <property type="match status" value="1"/>
</dbReference>
<dbReference type="AlphaFoldDB" id="A0A3B0XAQ1"/>
<proteinExistence type="inferred from homology"/>
<evidence type="ECO:0000256" key="7">
    <source>
        <dbReference type="ARBA" id="ARBA00022694"/>
    </source>
</evidence>
<accession>A0A3B0XAQ1</accession>
<dbReference type="NCBIfam" id="TIGR00091">
    <property type="entry name" value="tRNA (guanosine(46)-N7)-methyltransferase TrmB"/>
    <property type="match status" value="1"/>
</dbReference>
<keyword evidence="5 8" id="KW-0808">Transferase</keyword>
<comment type="pathway">
    <text evidence="2">tRNA modification.</text>
</comment>
<dbReference type="PROSITE" id="PS51625">
    <property type="entry name" value="SAM_MT_TRMB"/>
    <property type="match status" value="1"/>
</dbReference>
<dbReference type="EC" id="2.1.1.33" evidence="3"/>
<dbReference type="PANTHER" id="PTHR23417">
    <property type="entry name" value="3-DEOXY-D-MANNO-OCTULOSONIC-ACID TRANSFERASE/TRNA GUANINE-N 7 - -METHYLTRANSFERASE"/>
    <property type="match status" value="1"/>
</dbReference>
<evidence type="ECO:0000256" key="3">
    <source>
        <dbReference type="ARBA" id="ARBA00011977"/>
    </source>
</evidence>
<protein>
    <recommendedName>
        <fullName evidence="3">tRNA (guanine(46)-N(7))-methyltransferase</fullName>
        <ecNumber evidence="3">2.1.1.33</ecNumber>
    </recommendedName>
</protein>
<keyword evidence="4 8" id="KW-0489">Methyltransferase</keyword>
<dbReference type="HAMAP" id="MF_01057">
    <property type="entry name" value="tRNA_methyltr_TrmB"/>
    <property type="match status" value="1"/>
</dbReference>
<name>A0A3B0XAQ1_9ZZZZ</name>
<organism evidence="8">
    <name type="scientific">hydrothermal vent metagenome</name>
    <dbReference type="NCBI Taxonomy" id="652676"/>
    <lineage>
        <taxon>unclassified sequences</taxon>
        <taxon>metagenomes</taxon>
        <taxon>ecological metagenomes</taxon>
    </lineage>
</organism>
<evidence type="ECO:0000256" key="2">
    <source>
        <dbReference type="ARBA" id="ARBA00005217"/>
    </source>
</evidence>